<evidence type="ECO:0000313" key="3">
    <source>
        <dbReference type="EMBL" id="KAG1306620.1"/>
    </source>
</evidence>
<dbReference type="EMBL" id="JAANQT010001098">
    <property type="protein sequence ID" value="KAG1306620.1"/>
    <property type="molecule type" value="Genomic_DNA"/>
</dbReference>
<proteinExistence type="predicted"/>
<comment type="caution">
    <text evidence="3">The sequence shown here is derived from an EMBL/GenBank/DDBJ whole genome shotgun (WGS) entry which is preliminary data.</text>
</comment>
<evidence type="ECO:0000259" key="2">
    <source>
        <dbReference type="Pfam" id="PF09302"/>
    </source>
</evidence>
<feature type="coiled-coil region" evidence="1">
    <location>
        <begin position="167"/>
        <end position="196"/>
    </location>
</feature>
<dbReference type="InterPro" id="IPR015381">
    <property type="entry name" value="XLF-like_N"/>
</dbReference>
<evidence type="ECO:0000256" key="1">
    <source>
        <dbReference type="SAM" id="Coils"/>
    </source>
</evidence>
<dbReference type="GO" id="GO:0005634">
    <property type="term" value="C:nucleus"/>
    <property type="evidence" value="ECO:0007669"/>
    <property type="project" value="InterPro"/>
</dbReference>
<protein>
    <recommendedName>
        <fullName evidence="2">XLF-like N-terminal domain-containing protein</fullName>
    </recommendedName>
</protein>
<dbReference type="Pfam" id="PF09302">
    <property type="entry name" value="XLF"/>
    <property type="match status" value="1"/>
</dbReference>
<keyword evidence="4" id="KW-1185">Reference proteome</keyword>
<feature type="domain" description="XLF-like N-terminal" evidence="2">
    <location>
        <begin position="2"/>
        <end position="87"/>
    </location>
</feature>
<name>A0A9P7BQK9_RHIOR</name>
<gene>
    <name evidence="3" type="ORF">G6F64_007454</name>
</gene>
<sequence>MLITNLKLVWFELGDIEKIKTGAIKGPNIEIEGEEELIKLLIRLKEMLMDKLDKCDVVNNNQVLEIHCEKDKEEKKLNVLHWIFECELVDQVSTDDSFISGPDILFDEFMKPSLYFTNHYCIKQGTSTDLLSLDTLSLLSNQRQKYDIPHHENSLIVQEPKQDLVLKQEATDEKNKEEKEAERRRELEEYLQKKSKRKRRIL</sequence>
<dbReference type="GO" id="GO:0006302">
    <property type="term" value="P:double-strand break repair"/>
    <property type="evidence" value="ECO:0007669"/>
    <property type="project" value="InterPro"/>
</dbReference>
<dbReference type="AlphaFoldDB" id="A0A9P7BQK9"/>
<reference evidence="3" key="1">
    <citation type="journal article" date="2020" name="Microb. Genom.">
        <title>Genetic diversity of clinical and environmental Mucorales isolates obtained from an investigation of mucormycosis cases among solid organ transplant recipients.</title>
        <authorList>
            <person name="Nguyen M.H."/>
            <person name="Kaul D."/>
            <person name="Muto C."/>
            <person name="Cheng S.J."/>
            <person name="Richter R.A."/>
            <person name="Bruno V.M."/>
            <person name="Liu G."/>
            <person name="Beyhan S."/>
            <person name="Sundermann A.J."/>
            <person name="Mounaud S."/>
            <person name="Pasculle A.W."/>
            <person name="Nierman W.C."/>
            <person name="Driscoll E."/>
            <person name="Cumbie R."/>
            <person name="Clancy C.J."/>
            <person name="Dupont C.L."/>
        </authorList>
    </citation>
    <scope>NUCLEOTIDE SEQUENCE</scope>
    <source>
        <strain evidence="3">GL11</strain>
    </source>
</reference>
<dbReference type="OrthoDB" id="2155935at2759"/>
<dbReference type="Proteomes" id="UP000716291">
    <property type="component" value="Unassembled WGS sequence"/>
</dbReference>
<organism evidence="3 4">
    <name type="scientific">Rhizopus oryzae</name>
    <name type="common">Mucormycosis agent</name>
    <name type="synonym">Rhizopus arrhizus var. delemar</name>
    <dbReference type="NCBI Taxonomy" id="64495"/>
    <lineage>
        <taxon>Eukaryota</taxon>
        <taxon>Fungi</taxon>
        <taxon>Fungi incertae sedis</taxon>
        <taxon>Mucoromycota</taxon>
        <taxon>Mucoromycotina</taxon>
        <taxon>Mucoromycetes</taxon>
        <taxon>Mucorales</taxon>
        <taxon>Mucorineae</taxon>
        <taxon>Rhizopodaceae</taxon>
        <taxon>Rhizopus</taxon>
    </lineage>
</organism>
<evidence type="ECO:0000313" key="4">
    <source>
        <dbReference type="Proteomes" id="UP000716291"/>
    </source>
</evidence>
<accession>A0A9P7BQK9</accession>
<keyword evidence="1" id="KW-0175">Coiled coil</keyword>